<dbReference type="InterPro" id="IPR000172">
    <property type="entry name" value="GMC_OxRdtase_N"/>
</dbReference>
<organism evidence="6 7">
    <name type="scientific">Diatrype stigma</name>
    <dbReference type="NCBI Taxonomy" id="117547"/>
    <lineage>
        <taxon>Eukaryota</taxon>
        <taxon>Fungi</taxon>
        <taxon>Dikarya</taxon>
        <taxon>Ascomycota</taxon>
        <taxon>Pezizomycotina</taxon>
        <taxon>Sordariomycetes</taxon>
        <taxon>Xylariomycetidae</taxon>
        <taxon>Xylariales</taxon>
        <taxon>Diatrypaceae</taxon>
        <taxon>Diatrype</taxon>
    </lineage>
</organism>
<protein>
    <recommendedName>
        <fullName evidence="5">Glucose-methanol-choline oxidoreductase N-terminal domain-containing protein</fullName>
    </recommendedName>
</protein>
<dbReference type="GO" id="GO:0050660">
    <property type="term" value="F:flavin adenine dinucleotide binding"/>
    <property type="evidence" value="ECO:0007669"/>
    <property type="project" value="InterPro"/>
</dbReference>
<evidence type="ECO:0000313" key="7">
    <source>
        <dbReference type="Proteomes" id="UP001320420"/>
    </source>
</evidence>
<evidence type="ECO:0000259" key="5">
    <source>
        <dbReference type="PROSITE" id="PS00624"/>
    </source>
</evidence>
<dbReference type="PANTHER" id="PTHR11552:SF111">
    <property type="entry name" value="GLUCOSE-METHANOL-CHOLINE OXIDOREDUCTASE N-TERMINAL DOMAIN-CONTAINING PROTEIN"/>
    <property type="match status" value="1"/>
</dbReference>
<dbReference type="AlphaFoldDB" id="A0AAN9V2Z8"/>
<evidence type="ECO:0000313" key="6">
    <source>
        <dbReference type="EMBL" id="KAK7757462.1"/>
    </source>
</evidence>
<evidence type="ECO:0000256" key="2">
    <source>
        <dbReference type="PIRSR" id="PIRSR000137-1"/>
    </source>
</evidence>
<dbReference type="PIRSF" id="PIRSF000137">
    <property type="entry name" value="Alcohol_oxidase"/>
    <property type="match status" value="1"/>
</dbReference>
<dbReference type="InterPro" id="IPR012132">
    <property type="entry name" value="GMC_OxRdtase"/>
</dbReference>
<keyword evidence="3" id="KW-0274">FAD</keyword>
<dbReference type="Pfam" id="PF05199">
    <property type="entry name" value="GMC_oxred_C"/>
    <property type="match status" value="1"/>
</dbReference>
<dbReference type="PROSITE" id="PS00624">
    <property type="entry name" value="GMC_OXRED_2"/>
    <property type="match status" value="1"/>
</dbReference>
<dbReference type="GO" id="GO:0016614">
    <property type="term" value="F:oxidoreductase activity, acting on CH-OH group of donors"/>
    <property type="evidence" value="ECO:0007669"/>
    <property type="project" value="InterPro"/>
</dbReference>
<dbReference type="InterPro" id="IPR036188">
    <property type="entry name" value="FAD/NAD-bd_sf"/>
</dbReference>
<comment type="caution">
    <text evidence="6">The sequence shown here is derived from an EMBL/GenBank/DDBJ whole genome shotgun (WGS) entry which is preliminary data.</text>
</comment>
<proteinExistence type="inferred from homology"/>
<keyword evidence="7" id="KW-1185">Reference proteome</keyword>
<dbReference type="Gene3D" id="3.50.50.60">
    <property type="entry name" value="FAD/NAD(P)-binding domain"/>
    <property type="match status" value="1"/>
</dbReference>
<comment type="cofactor">
    <cofactor evidence="3">
        <name>FAD</name>
        <dbReference type="ChEBI" id="CHEBI:57692"/>
    </cofactor>
</comment>
<dbReference type="SUPFAM" id="SSF51905">
    <property type="entry name" value="FAD/NAD(P)-binding domain"/>
    <property type="match status" value="1"/>
</dbReference>
<evidence type="ECO:0000256" key="1">
    <source>
        <dbReference type="ARBA" id="ARBA00010790"/>
    </source>
</evidence>
<keyword evidence="3" id="KW-0285">Flavoprotein</keyword>
<sequence length="588" mass="63129">MRISGMRWSLIPLILSSIKSCSCQGDAEYDIVIVGGGVAGLVLADKLSEDPNLKILLLEAGPDPGDDELITTPVFSQKLLSSKYSWNFTSVPQPSLGGATPSLDQGHALGGGSAINVMAYCRGARSVFDEWAATSGNSLLAWDNILAKFRDSANVFVPDPLPYEQPIDRTGFSENGPVCVSYERPDRLSQLEPDFWDAWLNDPQQPAELADLASGDGIGLVKGGPHAIRNSNGTRSYAWLAYGSPAASKPNVMILHSSRVIKINFDESGREIPRAVGVDYISSGSNVVTTVTAKEVIVSAGAINSPRLLLLSGIGPRDHLSDVGIPLVRDSPAVGSNLFDHHRLVNVFQVPSEILTAASLSNETLLAALKEQYRTTGGGPLSEPGPQSSTFLTERIPDDVLMGFEPESNVSFHLGLPKDRPFLAYQYAGASFLPQFTDANAVTVFVALVQPEASGTVRLNSSRWQDDPLIDPNYFGSSADRAIIQYGYERLLNVTRSKALARINQGELFPGPDLTIEEVFQQGAQSYHHPAGTVSLGKVLDSEFRVKGVDGLRVVDSSVMPNIPTCHLQASVYALAGAAADIIKETWP</sequence>
<keyword evidence="4" id="KW-0732">Signal</keyword>
<reference evidence="6 7" key="1">
    <citation type="submission" date="2024-02" db="EMBL/GenBank/DDBJ databases">
        <title>De novo assembly and annotation of 12 fungi associated with fruit tree decline syndrome in Ontario, Canada.</title>
        <authorList>
            <person name="Sulman M."/>
            <person name="Ellouze W."/>
            <person name="Ilyukhin E."/>
        </authorList>
    </citation>
    <scope>NUCLEOTIDE SEQUENCE [LARGE SCALE GENOMIC DNA]</scope>
    <source>
        <strain evidence="6 7">M11/M66-122</strain>
    </source>
</reference>
<dbReference type="Pfam" id="PF00732">
    <property type="entry name" value="GMC_oxred_N"/>
    <property type="match status" value="1"/>
</dbReference>
<feature type="active site" description="Proton acceptor" evidence="2">
    <location>
        <position position="567"/>
    </location>
</feature>
<dbReference type="SUPFAM" id="SSF54373">
    <property type="entry name" value="FAD-linked reductases, C-terminal domain"/>
    <property type="match status" value="1"/>
</dbReference>
<dbReference type="Proteomes" id="UP001320420">
    <property type="component" value="Unassembled WGS sequence"/>
</dbReference>
<feature type="binding site" evidence="3">
    <location>
        <position position="527"/>
    </location>
    <ligand>
        <name>substrate</name>
    </ligand>
</feature>
<feature type="domain" description="Glucose-methanol-choline oxidoreductase N-terminal" evidence="5">
    <location>
        <begin position="301"/>
        <end position="315"/>
    </location>
</feature>
<dbReference type="PANTHER" id="PTHR11552">
    <property type="entry name" value="GLUCOSE-METHANOL-CHOLINE GMC OXIDOREDUCTASE"/>
    <property type="match status" value="1"/>
</dbReference>
<dbReference type="InterPro" id="IPR007867">
    <property type="entry name" value="GMC_OxRtase_C"/>
</dbReference>
<feature type="binding site" evidence="3">
    <location>
        <position position="260"/>
    </location>
    <ligand>
        <name>FAD</name>
        <dbReference type="ChEBI" id="CHEBI:57692"/>
    </ligand>
</feature>
<accession>A0AAN9V2Z8</accession>
<evidence type="ECO:0000256" key="4">
    <source>
        <dbReference type="SAM" id="SignalP"/>
    </source>
</evidence>
<comment type="similarity">
    <text evidence="1">Belongs to the GMC oxidoreductase family.</text>
</comment>
<gene>
    <name evidence="6" type="ORF">SLS62_000477</name>
</gene>
<dbReference type="Gene3D" id="3.30.560.10">
    <property type="entry name" value="Glucose Oxidase, domain 3"/>
    <property type="match status" value="1"/>
</dbReference>
<dbReference type="EMBL" id="JAKJXP020000002">
    <property type="protein sequence ID" value="KAK7757462.1"/>
    <property type="molecule type" value="Genomic_DNA"/>
</dbReference>
<evidence type="ECO:0000256" key="3">
    <source>
        <dbReference type="PIRSR" id="PIRSR000137-2"/>
    </source>
</evidence>
<name>A0AAN9V2Z8_9PEZI</name>
<feature type="active site" description="Proton donor" evidence="2">
    <location>
        <position position="529"/>
    </location>
</feature>
<feature type="chain" id="PRO_5042998907" description="Glucose-methanol-choline oxidoreductase N-terminal domain-containing protein" evidence="4">
    <location>
        <begin position="24"/>
        <end position="588"/>
    </location>
</feature>
<feature type="signal peptide" evidence="4">
    <location>
        <begin position="1"/>
        <end position="23"/>
    </location>
</feature>